<feature type="compositionally biased region" description="Acidic residues" evidence="1">
    <location>
        <begin position="194"/>
        <end position="208"/>
    </location>
</feature>
<accession>A0A0G4B2X5</accession>
<reference evidence="2 3" key="1">
    <citation type="journal article" date="2015" name="Nature">
        <title>rRNA introns, odd ribosomes, and small enigmatic genomes across a large radiation of phyla.</title>
        <authorList>
            <person name="Brown C.T."/>
            <person name="Hug L.A."/>
            <person name="Thomas B.C."/>
            <person name="Sharon I."/>
            <person name="Castelle C.J."/>
            <person name="Singh A."/>
            <person name="Wilkins M.J."/>
            <person name="Williams K.H."/>
            <person name="Banfield J.F."/>
        </authorList>
    </citation>
    <scope>NUCLEOTIDE SEQUENCE [LARGE SCALE GENOMIC DNA]</scope>
</reference>
<dbReference type="Proteomes" id="UP000035648">
    <property type="component" value="Chromosome"/>
</dbReference>
<organism evidence="2 3">
    <name type="scientific">Berkelbacteria bacterium GW2011_GWE1_39_12</name>
    <dbReference type="NCBI Taxonomy" id="1618337"/>
    <lineage>
        <taxon>Bacteria</taxon>
        <taxon>Candidatus Berkelbacteria</taxon>
    </lineage>
</organism>
<dbReference type="STRING" id="1618337.UT28_C0001G0486"/>
<evidence type="ECO:0000313" key="2">
    <source>
        <dbReference type="EMBL" id="AKM82291.1"/>
    </source>
</evidence>
<dbReference type="EMBL" id="CP011213">
    <property type="protein sequence ID" value="AKM82291.1"/>
    <property type="molecule type" value="Genomic_DNA"/>
</dbReference>
<dbReference type="AlphaFoldDB" id="A0A0G4B2X5"/>
<proteinExistence type="predicted"/>
<feature type="region of interest" description="Disordered" evidence="1">
    <location>
        <begin position="1"/>
        <end position="32"/>
    </location>
</feature>
<sequence>MDTQEIQSVEGGNEETKMPAQEEQQPKTEEQELDYVREEAQRKIDAYLANPELDMNAKAALLDDRINKQRGLIEQYRDEERQDVDDIRAEYKRRKEINFQDDNEAWAKKQIAEVKDRYSLWRKEVQAIITTLRQNKEKLTPETPSSTADQPQIESSTQTDELTNPAAAEEPAEAEEPPVAETLIMPEDVAAETSTEEAIQEEKEEPEETKDVLLDQQTITEKMVKNRELAEDLRNISARLRTISTDISPNEPWYRPLQRFNEEYIGKLNNRLLNIIDEAGKLRSVNKAIEDDETNIAQQRLADSSEQLQHNWEMVGAILEDAMHFINRLRNATNELSRDSVDSDHPIWQIGSRLRQASTELENRQRML</sequence>
<evidence type="ECO:0000313" key="3">
    <source>
        <dbReference type="Proteomes" id="UP000035648"/>
    </source>
</evidence>
<feature type="region of interest" description="Disordered" evidence="1">
    <location>
        <begin position="136"/>
        <end position="211"/>
    </location>
</feature>
<feature type="compositionally biased region" description="Polar residues" evidence="1">
    <location>
        <begin position="142"/>
        <end position="162"/>
    </location>
</feature>
<evidence type="ECO:0000256" key="1">
    <source>
        <dbReference type="SAM" id="MobiDB-lite"/>
    </source>
</evidence>
<dbReference type="KEGG" id="bbgw:UT28_C0001G0486"/>
<name>A0A0G4B2X5_9BACT</name>
<protein>
    <submittedName>
        <fullName evidence="2">Uncharacterized protein</fullName>
    </submittedName>
</protein>
<gene>
    <name evidence="2" type="ORF">UT28_C0001G0486</name>
</gene>